<name>A0ABU8T8Y5_9PSEU</name>
<reference evidence="1 2" key="1">
    <citation type="submission" date="2024-03" db="EMBL/GenBank/DDBJ databases">
        <title>Draft genome sequence of Pseudonocardia sp. DW16-2.</title>
        <authorList>
            <person name="Duangmal K."/>
        </authorList>
    </citation>
    <scope>NUCLEOTIDE SEQUENCE [LARGE SCALE GENOMIC DNA]</scope>
    <source>
        <strain evidence="1 2">DW16-2</strain>
    </source>
</reference>
<gene>
    <name evidence="1" type="ORF">WJX68_15865</name>
</gene>
<sequence>MDRTRPGVAAAVAVARAHGLTVTAAEVLDDGPVLVVRLHPAPVLAHVPQRLSAAPPAVRTQLTREVELVGALHRAGAPVVPPSPELPPGPHLRDGHWVSFWTDVPVDGSWEPTTADASAALAELATALTCQGPDLPLLGPARHDVPRGLAGLSGVAHLLGDGDADAVREQAAGLLEFAAAPGVATVPLHGDPHPARLVPAAGRLLWTGFGDACSGPAEWDLVPLHWLDRWSGTDVVAAHHRPDPDVLRRCSRLKALHLIAEAVLAPGTYDEAPGHGAHLRTMVDVLLERR</sequence>
<protein>
    <submittedName>
        <fullName evidence="1">Aminoglycoside phosphotransferase family protein</fullName>
    </submittedName>
</protein>
<keyword evidence="2" id="KW-1185">Reference proteome</keyword>
<dbReference type="EMBL" id="JBBJUP010000012">
    <property type="protein sequence ID" value="MEJ8280419.1"/>
    <property type="molecule type" value="Genomic_DNA"/>
</dbReference>
<comment type="caution">
    <text evidence="1">The sequence shown here is derived from an EMBL/GenBank/DDBJ whole genome shotgun (WGS) entry which is preliminary data.</text>
</comment>
<evidence type="ECO:0000313" key="1">
    <source>
        <dbReference type="EMBL" id="MEJ8280419.1"/>
    </source>
</evidence>
<dbReference type="InterPro" id="IPR011009">
    <property type="entry name" value="Kinase-like_dom_sf"/>
</dbReference>
<dbReference type="Proteomes" id="UP001364211">
    <property type="component" value="Unassembled WGS sequence"/>
</dbReference>
<dbReference type="RefSeq" id="WP_340291534.1">
    <property type="nucleotide sequence ID" value="NZ_JBBJUP010000012.1"/>
</dbReference>
<proteinExistence type="predicted"/>
<accession>A0ABU8T8Y5</accession>
<dbReference type="SUPFAM" id="SSF56112">
    <property type="entry name" value="Protein kinase-like (PK-like)"/>
    <property type="match status" value="1"/>
</dbReference>
<evidence type="ECO:0000313" key="2">
    <source>
        <dbReference type="Proteomes" id="UP001364211"/>
    </source>
</evidence>
<organism evidence="1 2">
    <name type="scientific">Pseudonocardia spirodelae</name>
    <dbReference type="NCBI Taxonomy" id="3133431"/>
    <lineage>
        <taxon>Bacteria</taxon>
        <taxon>Bacillati</taxon>
        <taxon>Actinomycetota</taxon>
        <taxon>Actinomycetes</taxon>
        <taxon>Pseudonocardiales</taxon>
        <taxon>Pseudonocardiaceae</taxon>
        <taxon>Pseudonocardia</taxon>
    </lineage>
</organism>